<evidence type="ECO:0000313" key="3">
    <source>
        <dbReference type="EMBL" id="ENZ11616.1"/>
    </source>
</evidence>
<proteinExistence type="predicted"/>
<organism evidence="3 4">
    <name type="scientific">[Clostridium] clostridioforme 90A8</name>
    <dbReference type="NCBI Taxonomy" id="999408"/>
    <lineage>
        <taxon>Bacteria</taxon>
        <taxon>Bacillati</taxon>
        <taxon>Bacillota</taxon>
        <taxon>Clostridia</taxon>
        <taxon>Lachnospirales</taxon>
        <taxon>Lachnospiraceae</taxon>
        <taxon>Enterocloster</taxon>
    </lineage>
</organism>
<evidence type="ECO:0000259" key="2">
    <source>
        <dbReference type="Pfam" id="PF19701"/>
    </source>
</evidence>
<protein>
    <recommendedName>
        <fullName evidence="2">DUF6199 domain-containing protein</fullName>
    </recommendedName>
</protein>
<dbReference type="Proteomes" id="UP000013085">
    <property type="component" value="Unassembled WGS sequence"/>
</dbReference>
<feature type="transmembrane region" description="Helical" evidence="1">
    <location>
        <begin position="41"/>
        <end position="65"/>
    </location>
</feature>
<keyword evidence="1" id="KW-0472">Membrane</keyword>
<accession>A0A0E2H639</accession>
<sequence>MDYLGLISLFALGPAMIMKPEYLWEVEHIFTVDGAGPTGLYLTFLQASGTFFMICSVAAALYILLP</sequence>
<feature type="domain" description="DUF6199" evidence="2">
    <location>
        <begin position="7"/>
        <end position="60"/>
    </location>
</feature>
<dbReference type="PATRIC" id="fig|999408.3.peg.4245"/>
<gene>
    <name evidence="3" type="ORF">HMPREF1090_03971</name>
</gene>
<evidence type="ECO:0000256" key="1">
    <source>
        <dbReference type="SAM" id="Phobius"/>
    </source>
</evidence>
<dbReference type="EMBL" id="AGYR01000042">
    <property type="protein sequence ID" value="ENZ11616.1"/>
    <property type="molecule type" value="Genomic_DNA"/>
</dbReference>
<reference evidence="3 4" key="1">
    <citation type="submission" date="2013-01" db="EMBL/GenBank/DDBJ databases">
        <title>The Genome Sequence of Clostridium clostridioforme 90A8.</title>
        <authorList>
            <consortium name="The Broad Institute Genome Sequencing Platform"/>
            <person name="Earl A."/>
            <person name="Ward D."/>
            <person name="Feldgarden M."/>
            <person name="Gevers D."/>
            <person name="Courvalin P."/>
            <person name="Lambert T."/>
            <person name="Walker B."/>
            <person name="Young S.K."/>
            <person name="Zeng Q."/>
            <person name="Gargeya S."/>
            <person name="Fitzgerald M."/>
            <person name="Haas B."/>
            <person name="Abouelleil A."/>
            <person name="Alvarado L."/>
            <person name="Arachchi H.M."/>
            <person name="Berlin A.M."/>
            <person name="Chapman S.B."/>
            <person name="Dewar J."/>
            <person name="Goldberg J."/>
            <person name="Griggs A."/>
            <person name="Gujja S."/>
            <person name="Hansen M."/>
            <person name="Howarth C."/>
            <person name="Imamovic A."/>
            <person name="Larimer J."/>
            <person name="McCowan C."/>
            <person name="Murphy C."/>
            <person name="Neiman D."/>
            <person name="Pearson M."/>
            <person name="Priest M."/>
            <person name="Roberts A."/>
            <person name="Saif S."/>
            <person name="Shea T."/>
            <person name="Sisk P."/>
            <person name="Sykes S."/>
            <person name="Wortman J."/>
            <person name="Nusbaum C."/>
            <person name="Birren B."/>
        </authorList>
    </citation>
    <scope>NUCLEOTIDE SEQUENCE [LARGE SCALE GENOMIC DNA]</scope>
    <source>
        <strain evidence="3 4">90A8</strain>
    </source>
</reference>
<name>A0A0E2H639_9FIRM</name>
<keyword evidence="1" id="KW-1133">Transmembrane helix</keyword>
<dbReference type="HOGENOM" id="CLU_196605_0_0_9"/>
<dbReference type="AlphaFoldDB" id="A0A0E2H639"/>
<keyword evidence="1" id="KW-0812">Transmembrane</keyword>
<evidence type="ECO:0000313" key="4">
    <source>
        <dbReference type="Proteomes" id="UP000013085"/>
    </source>
</evidence>
<comment type="caution">
    <text evidence="3">The sequence shown here is derived from an EMBL/GenBank/DDBJ whole genome shotgun (WGS) entry which is preliminary data.</text>
</comment>
<dbReference type="InterPro" id="IPR045679">
    <property type="entry name" value="DUF6199"/>
</dbReference>
<dbReference type="GeneID" id="57961733"/>
<dbReference type="RefSeq" id="WP_002588106.1">
    <property type="nucleotide sequence ID" value="NZ_KB850981.1"/>
</dbReference>
<dbReference type="Pfam" id="PF19701">
    <property type="entry name" value="DUF6199"/>
    <property type="match status" value="1"/>
</dbReference>